<keyword evidence="2" id="KW-0597">Phosphoprotein</keyword>
<dbReference type="InterPro" id="IPR050091">
    <property type="entry name" value="PKS_NRPS_Biosynth_Enz"/>
</dbReference>
<dbReference type="Gene3D" id="3.30.70.250">
    <property type="entry name" value="Malonyl-CoA ACP transacylase, ACP-binding"/>
    <property type="match status" value="1"/>
</dbReference>
<dbReference type="RefSeq" id="WP_204004638.1">
    <property type="nucleotide sequence ID" value="NZ_BOPG01000053.1"/>
</dbReference>
<dbReference type="Pfam" id="PF00698">
    <property type="entry name" value="Acyl_transf_1"/>
    <property type="match status" value="1"/>
</dbReference>
<evidence type="ECO:0000313" key="5">
    <source>
        <dbReference type="Proteomes" id="UP000612585"/>
    </source>
</evidence>
<evidence type="ECO:0000256" key="1">
    <source>
        <dbReference type="ARBA" id="ARBA00022450"/>
    </source>
</evidence>
<evidence type="ECO:0000256" key="2">
    <source>
        <dbReference type="ARBA" id="ARBA00022553"/>
    </source>
</evidence>
<comment type="caution">
    <text evidence="4">The sequence shown here is derived from an EMBL/GenBank/DDBJ whole genome shotgun (WGS) entry which is preliminary data.</text>
</comment>
<feature type="domain" description="Malonyl-CoA:ACP transacylase (MAT)" evidence="3">
    <location>
        <begin position="14"/>
        <end position="307"/>
    </location>
</feature>
<dbReference type="AlphaFoldDB" id="A0A8J3ZFI1"/>
<proteinExistence type="predicted"/>
<dbReference type="Gene3D" id="3.30.70.3290">
    <property type="match status" value="1"/>
</dbReference>
<reference evidence="4" key="1">
    <citation type="submission" date="2021-01" db="EMBL/GenBank/DDBJ databases">
        <title>Whole genome shotgun sequence of Virgisporangium aurantiacum NBRC 16421.</title>
        <authorList>
            <person name="Komaki H."/>
            <person name="Tamura T."/>
        </authorList>
    </citation>
    <scope>NUCLEOTIDE SEQUENCE</scope>
    <source>
        <strain evidence="4">NBRC 16421</strain>
    </source>
</reference>
<dbReference type="SUPFAM" id="SSF55048">
    <property type="entry name" value="Probable ACP-binding domain of malonyl-CoA ACP transacylase"/>
    <property type="match status" value="1"/>
</dbReference>
<name>A0A8J3ZFI1_9ACTN</name>
<sequence length="331" mass="33986">MTRTDPARRPVALLLPGQGSQYARMGAGLYGHEPVFTRAVEAVFTAMGPLGDRLRADWRAGEPTVPLDHVTRSQPLLFAVDYAVGRVLLDRGVRPVALLGHSIGELAAATIAGVFTLADAARVVADRVTRLADGPPGGMLAAAATPERLAPFLGDGVVVGALNAPRQTVLAGPAEALAAVGEKLRADGITWRRVPSLSPFHSPVLAEAARGADAVFAAIRPRSPRIPVYSAYTGAVLSASDVADPAFWAGQPVAPVLFWPALDALLSTGDHLLVETGPGAGLTTLARRHPAVRAGGTEVLCTLPPAPGPAAADRTALASALSRLHTVGAAG</sequence>
<keyword evidence="1" id="KW-0596">Phosphopantetheine</keyword>
<dbReference type="PANTHER" id="PTHR43775:SF37">
    <property type="entry name" value="SI:DKEY-61P9.11"/>
    <property type="match status" value="1"/>
</dbReference>
<dbReference type="PANTHER" id="PTHR43775">
    <property type="entry name" value="FATTY ACID SYNTHASE"/>
    <property type="match status" value="1"/>
</dbReference>
<dbReference type="SMART" id="SM00827">
    <property type="entry name" value="PKS_AT"/>
    <property type="match status" value="1"/>
</dbReference>
<dbReference type="Proteomes" id="UP000612585">
    <property type="component" value="Unassembled WGS sequence"/>
</dbReference>
<dbReference type="InterPro" id="IPR014043">
    <property type="entry name" value="Acyl_transferase_dom"/>
</dbReference>
<dbReference type="GO" id="GO:0006633">
    <property type="term" value="P:fatty acid biosynthetic process"/>
    <property type="evidence" value="ECO:0007669"/>
    <property type="project" value="TreeGrafter"/>
</dbReference>
<dbReference type="InterPro" id="IPR001227">
    <property type="entry name" value="Ac_transferase_dom_sf"/>
</dbReference>
<dbReference type="SUPFAM" id="SSF52151">
    <property type="entry name" value="FabD/lysophospholipase-like"/>
    <property type="match status" value="1"/>
</dbReference>
<keyword evidence="5" id="KW-1185">Reference proteome</keyword>
<evidence type="ECO:0000259" key="3">
    <source>
        <dbReference type="SMART" id="SM00827"/>
    </source>
</evidence>
<dbReference type="GO" id="GO:0004312">
    <property type="term" value="F:fatty acid synthase activity"/>
    <property type="evidence" value="ECO:0007669"/>
    <property type="project" value="TreeGrafter"/>
</dbReference>
<evidence type="ECO:0000313" key="4">
    <source>
        <dbReference type="EMBL" id="GIJ60398.1"/>
    </source>
</evidence>
<protein>
    <recommendedName>
        <fullName evidence="3">Malonyl-CoA:ACP transacylase (MAT) domain-containing protein</fullName>
    </recommendedName>
</protein>
<accession>A0A8J3ZFI1</accession>
<dbReference type="InterPro" id="IPR016035">
    <property type="entry name" value="Acyl_Trfase/lysoPLipase"/>
</dbReference>
<organism evidence="4 5">
    <name type="scientific">Virgisporangium aurantiacum</name>
    <dbReference type="NCBI Taxonomy" id="175570"/>
    <lineage>
        <taxon>Bacteria</taxon>
        <taxon>Bacillati</taxon>
        <taxon>Actinomycetota</taxon>
        <taxon>Actinomycetes</taxon>
        <taxon>Micromonosporales</taxon>
        <taxon>Micromonosporaceae</taxon>
        <taxon>Virgisporangium</taxon>
    </lineage>
</organism>
<dbReference type="Gene3D" id="3.40.366.10">
    <property type="entry name" value="Malonyl-Coenzyme A Acyl Carrier Protein, domain 2"/>
    <property type="match status" value="1"/>
</dbReference>
<dbReference type="InterPro" id="IPR016036">
    <property type="entry name" value="Malonyl_transacylase_ACP-bd"/>
</dbReference>
<gene>
    <name evidence="4" type="ORF">Vau01_079140</name>
</gene>
<dbReference type="EMBL" id="BOPG01000053">
    <property type="protein sequence ID" value="GIJ60398.1"/>
    <property type="molecule type" value="Genomic_DNA"/>
</dbReference>